<evidence type="ECO:0000256" key="1">
    <source>
        <dbReference type="ARBA" id="ARBA00034221"/>
    </source>
</evidence>
<name>A0ABV9FK69_9BACL</name>
<feature type="domain" description="Metallo-beta-lactamase" evidence="4">
    <location>
        <begin position="38"/>
        <end position="248"/>
    </location>
</feature>
<comment type="caution">
    <text evidence="5">The sequence shown here is derived from an EMBL/GenBank/DDBJ whole genome shotgun (WGS) entry which is preliminary data.</text>
</comment>
<organism evidence="5 6">
    <name type="scientific">Cohnella hongkongensis</name>
    <dbReference type="NCBI Taxonomy" id="178337"/>
    <lineage>
        <taxon>Bacteria</taxon>
        <taxon>Bacillati</taxon>
        <taxon>Bacillota</taxon>
        <taxon>Bacilli</taxon>
        <taxon>Bacillales</taxon>
        <taxon>Paenibacillaceae</taxon>
        <taxon>Cohnella</taxon>
    </lineage>
</organism>
<comment type="catalytic activity">
    <reaction evidence="1">
        <text>3',5'-cyclic CMP + H2O = CMP + H(+)</text>
        <dbReference type="Rhea" id="RHEA:72675"/>
        <dbReference type="ChEBI" id="CHEBI:15377"/>
        <dbReference type="ChEBI" id="CHEBI:15378"/>
        <dbReference type="ChEBI" id="CHEBI:58003"/>
        <dbReference type="ChEBI" id="CHEBI:60377"/>
    </reaction>
    <physiologicalReaction direction="left-to-right" evidence="1">
        <dbReference type="Rhea" id="RHEA:72676"/>
    </physiologicalReaction>
</comment>
<keyword evidence="6" id="KW-1185">Reference proteome</keyword>
<reference evidence="6" key="1">
    <citation type="journal article" date="2019" name="Int. J. Syst. Evol. Microbiol.">
        <title>The Global Catalogue of Microorganisms (GCM) 10K type strain sequencing project: providing services to taxonomists for standard genome sequencing and annotation.</title>
        <authorList>
            <consortium name="The Broad Institute Genomics Platform"/>
            <consortium name="The Broad Institute Genome Sequencing Center for Infectious Disease"/>
            <person name="Wu L."/>
            <person name="Ma J."/>
        </authorList>
    </citation>
    <scope>NUCLEOTIDE SEQUENCE [LARGE SCALE GENOMIC DNA]</scope>
    <source>
        <strain evidence="6">CCUG 49571</strain>
    </source>
</reference>
<dbReference type="SUPFAM" id="SSF56281">
    <property type="entry name" value="Metallo-hydrolase/oxidoreductase"/>
    <property type="match status" value="1"/>
</dbReference>
<dbReference type="Proteomes" id="UP001596028">
    <property type="component" value="Unassembled WGS sequence"/>
</dbReference>
<comment type="catalytic activity">
    <reaction evidence="3">
        <text>3',5'-cyclic UMP + H2O = UMP + H(+)</text>
        <dbReference type="Rhea" id="RHEA:70575"/>
        <dbReference type="ChEBI" id="CHEBI:15377"/>
        <dbReference type="ChEBI" id="CHEBI:15378"/>
        <dbReference type="ChEBI" id="CHEBI:57865"/>
        <dbReference type="ChEBI" id="CHEBI:184387"/>
    </reaction>
    <physiologicalReaction direction="left-to-right" evidence="3">
        <dbReference type="Rhea" id="RHEA:70576"/>
    </physiologicalReaction>
</comment>
<proteinExistence type="predicted"/>
<dbReference type="RefSeq" id="WP_378102017.1">
    <property type="nucleotide sequence ID" value="NZ_JBHSEP010000029.1"/>
</dbReference>
<comment type="function">
    <text evidence="2">Counteracts the endogenous Pycsar antiviral defense system. Phosphodiesterase that enables metal-dependent hydrolysis of host cyclic nucleotide Pycsar defense signals such as cCMP and cUMP.</text>
</comment>
<evidence type="ECO:0000313" key="6">
    <source>
        <dbReference type="Proteomes" id="UP001596028"/>
    </source>
</evidence>
<dbReference type="SMART" id="SM00849">
    <property type="entry name" value="Lactamase_B"/>
    <property type="match status" value="1"/>
</dbReference>
<evidence type="ECO:0000313" key="5">
    <source>
        <dbReference type="EMBL" id="MFC4601663.1"/>
    </source>
</evidence>
<evidence type="ECO:0000256" key="2">
    <source>
        <dbReference type="ARBA" id="ARBA00034301"/>
    </source>
</evidence>
<dbReference type="InterPro" id="IPR050855">
    <property type="entry name" value="NDM-1-like"/>
</dbReference>
<dbReference type="EMBL" id="JBHSEP010000029">
    <property type="protein sequence ID" value="MFC4601663.1"/>
    <property type="molecule type" value="Genomic_DNA"/>
</dbReference>
<dbReference type="InterPro" id="IPR001279">
    <property type="entry name" value="Metallo-B-lactamas"/>
</dbReference>
<dbReference type="InterPro" id="IPR036866">
    <property type="entry name" value="RibonucZ/Hydroxyglut_hydro"/>
</dbReference>
<sequence>METEWGYGSDYHRLPVTSVTSGSGIEMRPDLFALTVQIVNVVFVGRPGHGDWLLVDAGMPGTADTIVSAAEERFGSGRPPGAILLTHGHFDHVGAIIELARHWKVPVYAHREELPYLTGRQAYPPPDPTADRGWIAKLSPWFPNEPIDLGSHVKSLPADGSVPLMPDWRWIHTPGHTEGHVSYYQESSRALIAGDAFVTVKQESVYKVLLQEPEISGPPKYFTSDWKLAKQSVLKLEALKPEAAVTGHGRPMEGQELSESLRRLADDFDRIALPDEEKPV</sequence>
<dbReference type="CDD" id="cd07721">
    <property type="entry name" value="yflN-like_MBL-fold"/>
    <property type="match status" value="1"/>
</dbReference>
<gene>
    <name evidence="5" type="ORF">ACFO3S_25725</name>
</gene>
<evidence type="ECO:0000256" key="3">
    <source>
        <dbReference type="ARBA" id="ARBA00048505"/>
    </source>
</evidence>
<dbReference type="PANTHER" id="PTHR42951">
    <property type="entry name" value="METALLO-BETA-LACTAMASE DOMAIN-CONTAINING"/>
    <property type="match status" value="1"/>
</dbReference>
<protein>
    <submittedName>
        <fullName evidence="5">MBL fold metallo-hydrolase</fullName>
    </submittedName>
</protein>
<dbReference type="PANTHER" id="PTHR42951:SF17">
    <property type="entry name" value="METALLO-BETA-LACTAMASE DOMAIN-CONTAINING PROTEIN"/>
    <property type="match status" value="1"/>
</dbReference>
<accession>A0ABV9FK69</accession>
<evidence type="ECO:0000259" key="4">
    <source>
        <dbReference type="SMART" id="SM00849"/>
    </source>
</evidence>
<dbReference type="Pfam" id="PF00753">
    <property type="entry name" value="Lactamase_B"/>
    <property type="match status" value="1"/>
</dbReference>
<dbReference type="Gene3D" id="3.60.15.10">
    <property type="entry name" value="Ribonuclease Z/Hydroxyacylglutathione hydrolase-like"/>
    <property type="match status" value="1"/>
</dbReference>